<comment type="similarity">
    <text evidence="1">Belongs to the transposase 8 family.</text>
</comment>
<dbReference type="Pfam" id="PF13333">
    <property type="entry name" value="rve_2"/>
    <property type="match status" value="1"/>
</dbReference>
<dbReference type="SUPFAM" id="SSF53098">
    <property type="entry name" value="Ribonuclease H-like"/>
    <property type="match status" value="1"/>
</dbReference>
<dbReference type="Pfam" id="PF13276">
    <property type="entry name" value="HTH_21"/>
    <property type="match status" value="1"/>
</dbReference>
<feature type="domain" description="Integrase catalytic" evidence="3">
    <location>
        <begin position="218"/>
        <end position="385"/>
    </location>
</feature>
<accession>A0ABV3TA97</accession>
<dbReference type="InterPro" id="IPR036397">
    <property type="entry name" value="RNaseH_sf"/>
</dbReference>
<keyword evidence="5" id="KW-1185">Reference proteome</keyword>
<feature type="region of interest" description="Disordered" evidence="2">
    <location>
        <begin position="365"/>
        <end position="385"/>
    </location>
</feature>
<dbReference type="EMBL" id="JBAKFM010000001">
    <property type="protein sequence ID" value="MEX0468141.1"/>
    <property type="molecule type" value="Genomic_DNA"/>
</dbReference>
<evidence type="ECO:0000259" key="3">
    <source>
        <dbReference type="PROSITE" id="PS50994"/>
    </source>
</evidence>
<dbReference type="InterPro" id="IPR048020">
    <property type="entry name" value="Transpos_IS3"/>
</dbReference>
<evidence type="ECO:0000256" key="2">
    <source>
        <dbReference type="SAM" id="MobiDB-lite"/>
    </source>
</evidence>
<dbReference type="Proteomes" id="UP001556709">
    <property type="component" value="Unassembled WGS sequence"/>
</dbReference>
<dbReference type="InterPro" id="IPR001584">
    <property type="entry name" value="Integrase_cat-core"/>
</dbReference>
<dbReference type="InterPro" id="IPR050900">
    <property type="entry name" value="Transposase_IS3/IS150/IS904"/>
</dbReference>
<dbReference type="PANTHER" id="PTHR46889:SF4">
    <property type="entry name" value="TRANSPOSASE INSO FOR INSERTION SEQUENCE ELEMENT IS911B-RELATED"/>
    <property type="match status" value="1"/>
</dbReference>
<dbReference type="InterPro" id="IPR002514">
    <property type="entry name" value="Transposase_8"/>
</dbReference>
<dbReference type="Pfam" id="PF00665">
    <property type="entry name" value="rve"/>
    <property type="match status" value="1"/>
</dbReference>
<evidence type="ECO:0000256" key="1">
    <source>
        <dbReference type="ARBA" id="ARBA00009964"/>
    </source>
</evidence>
<sequence length="385" mass="44422">MAQKRRQFSREFKEEAVELASRPDVTIKDVAHDLGIHRSVLERWCRASNTGGKGAFPGKGQPRDEEVARLRRELARVKKERGFFARCGSVLRQGVTRRYQVIQRCRGEYPIRLMCRCLGVSPSGFYAWLTRPVSQRAAENQRLRRRMRDLHEDHHGVLGAPRMHEELFYEGESVSLNRVARLMAAEGLQGIPQRRAWPRKRSGCRPMAVSNHLERDFTAAAPNERWVTDITYIRTGEGWLFLAAVIDLYNNVVIGWSMGARQDRQLVLKAVLMAIWQREKNSPVILHSDRGTQFTSGEYQAFLRDHNVICSMSAVGHCGDNAAAEGFFGLLKRDRVRRRRYLTLAEARSDVVDYIERFHNPRMRRRVEQPMDQKRRLTKPSAVVG</sequence>
<evidence type="ECO:0000313" key="4">
    <source>
        <dbReference type="EMBL" id="MEX0468141.1"/>
    </source>
</evidence>
<reference evidence="4 5" key="1">
    <citation type="submission" date="2024-02" db="EMBL/GenBank/DDBJ databases">
        <title>New especies of Spiribacter isolated from saline water.</title>
        <authorList>
            <person name="Leon M.J."/>
            <person name="De La Haba R."/>
            <person name="Sanchez-Porro C."/>
            <person name="Ventosa A."/>
        </authorList>
    </citation>
    <scope>NUCLEOTIDE SEQUENCE [LARGE SCALE GENOMIC DNA]</scope>
    <source>
        <strain evidence="5">ag22IC6-390</strain>
    </source>
</reference>
<dbReference type="NCBIfam" id="NF033516">
    <property type="entry name" value="transpos_IS3"/>
    <property type="match status" value="1"/>
</dbReference>
<dbReference type="Gene3D" id="1.10.10.60">
    <property type="entry name" value="Homeodomain-like"/>
    <property type="match status" value="1"/>
</dbReference>
<dbReference type="InterPro" id="IPR025948">
    <property type="entry name" value="HTH-like_dom"/>
</dbReference>
<comment type="caution">
    <text evidence="4">The sequence shown here is derived from an EMBL/GenBank/DDBJ whole genome shotgun (WGS) entry which is preliminary data.</text>
</comment>
<proteinExistence type="inferred from homology"/>
<dbReference type="InterPro" id="IPR009057">
    <property type="entry name" value="Homeodomain-like_sf"/>
</dbReference>
<dbReference type="PROSITE" id="PS50994">
    <property type="entry name" value="INTEGRASE"/>
    <property type="match status" value="1"/>
</dbReference>
<organism evidence="4 5">
    <name type="scientific">Spiribacter pallidus</name>
    <dbReference type="NCBI Taxonomy" id="1987936"/>
    <lineage>
        <taxon>Bacteria</taxon>
        <taxon>Pseudomonadati</taxon>
        <taxon>Pseudomonadota</taxon>
        <taxon>Gammaproteobacteria</taxon>
        <taxon>Chromatiales</taxon>
        <taxon>Ectothiorhodospiraceae</taxon>
        <taxon>Spiribacter</taxon>
    </lineage>
</organism>
<evidence type="ECO:0000313" key="5">
    <source>
        <dbReference type="Proteomes" id="UP001556709"/>
    </source>
</evidence>
<gene>
    <name evidence="4" type="ORF">V6X73_00095</name>
</gene>
<name>A0ABV3TA97_9GAMM</name>
<dbReference type="InterPro" id="IPR012337">
    <property type="entry name" value="RNaseH-like_sf"/>
</dbReference>
<dbReference type="Gene3D" id="3.30.420.10">
    <property type="entry name" value="Ribonuclease H-like superfamily/Ribonuclease H"/>
    <property type="match status" value="1"/>
</dbReference>
<feature type="compositionally biased region" description="Basic and acidic residues" evidence="2">
    <location>
        <begin position="366"/>
        <end position="375"/>
    </location>
</feature>
<dbReference type="SUPFAM" id="SSF46689">
    <property type="entry name" value="Homeodomain-like"/>
    <property type="match status" value="1"/>
</dbReference>
<dbReference type="RefSeq" id="WP_367958355.1">
    <property type="nucleotide sequence ID" value="NZ_JBAKFK010000001.1"/>
</dbReference>
<dbReference type="PANTHER" id="PTHR46889">
    <property type="entry name" value="TRANSPOSASE INSF FOR INSERTION SEQUENCE IS3B-RELATED"/>
    <property type="match status" value="1"/>
</dbReference>
<protein>
    <submittedName>
        <fullName evidence="4">IS3 family transposase</fullName>
    </submittedName>
</protein>
<dbReference type="Pfam" id="PF01527">
    <property type="entry name" value="HTH_Tnp_1"/>
    <property type="match status" value="1"/>
</dbReference>